<dbReference type="Proteomes" id="UP001419084">
    <property type="component" value="Unassembled WGS sequence"/>
</dbReference>
<gene>
    <name evidence="1" type="ORF">LAD12857_20310</name>
</gene>
<proteinExistence type="predicted"/>
<comment type="caution">
    <text evidence="1">The sequence shown here is derived from an EMBL/GenBank/DDBJ whole genome shotgun (WGS) entry which is preliminary data.</text>
</comment>
<reference evidence="1 2" key="1">
    <citation type="journal article" date="2024" name="Int. J. Syst. Evol. Microbiol.">
        <title>Lacrimispora brassicae sp. nov. isolated from fermented cabbage, and proposal of Clostridium indicum Gundawar et al. 2019 and Clostridium methoxybenzovorans Mechichi et al. 1999 as heterotypic synonyms of Lacrimispora amygdalina (Parshina et al. 2003) Haas and Blanchard 2020 and Lacrimispora indolis (McClung and McCoy 1957) Haas and Blanchard 2020, respectively.</title>
        <authorList>
            <person name="Kobayashi H."/>
            <person name="Tanizawa Y."/>
            <person name="Sakamoto M."/>
            <person name="Ohkuma M."/>
            <person name="Tohno M."/>
        </authorList>
    </citation>
    <scope>NUCLEOTIDE SEQUENCE [LARGE SCALE GENOMIC DNA]</scope>
    <source>
        <strain evidence="1 2">DSM 12857</strain>
    </source>
</reference>
<keyword evidence="2" id="KW-1185">Reference proteome</keyword>
<name>A0ABQ5M5A0_9FIRM</name>
<sequence>MADQNEMLEIVTPMMEHVCDHLCRFPWEIERKEDLEEVCAGCQMGKHVCEILNTYNAACKLQAAAGIVRSELLQKGDWYNALVESIYRYLRKAGYITSWDQMARELADRIVGIEPEQEGK</sequence>
<organism evidence="1 2">
    <name type="scientific">Lacrimispora amygdalina</name>
    <dbReference type="NCBI Taxonomy" id="253257"/>
    <lineage>
        <taxon>Bacteria</taxon>
        <taxon>Bacillati</taxon>
        <taxon>Bacillota</taxon>
        <taxon>Clostridia</taxon>
        <taxon>Lachnospirales</taxon>
        <taxon>Lachnospiraceae</taxon>
        <taxon>Lacrimispora</taxon>
    </lineage>
</organism>
<dbReference type="EMBL" id="BRPJ01000034">
    <property type="protein sequence ID" value="GLB30108.1"/>
    <property type="molecule type" value="Genomic_DNA"/>
</dbReference>
<dbReference type="RefSeq" id="WP_346065226.1">
    <property type="nucleotide sequence ID" value="NZ_BRPJ01000034.1"/>
</dbReference>
<evidence type="ECO:0000313" key="1">
    <source>
        <dbReference type="EMBL" id="GLB30108.1"/>
    </source>
</evidence>
<accession>A0ABQ5M5A0</accession>
<evidence type="ECO:0000313" key="2">
    <source>
        <dbReference type="Proteomes" id="UP001419084"/>
    </source>
</evidence>
<protein>
    <submittedName>
        <fullName evidence="1">Uncharacterized protein</fullName>
    </submittedName>
</protein>